<evidence type="ECO:0000256" key="6">
    <source>
        <dbReference type="ARBA" id="ARBA00022723"/>
    </source>
</evidence>
<evidence type="ECO:0008006" key="14">
    <source>
        <dbReference type="Google" id="ProtNLM"/>
    </source>
</evidence>
<accession>A0AAV7I978</accession>
<evidence type="ECO:0000313" key="13">
    <source>
        <dbReference type="Proteomes" id="UP000826195"/>
    </source>
</evidence>
<comment type="caution">
    <text evidence="12">The sequence shown here is derived from an EMBL/GenBank/DDBJ whole genome shotgun (WGS) entry which is preliminary data.</text>
</comment>
<dbReference type="CDD" id="cd05402">
    <property type="entry name" value="NT_PAP_TUTase"/>
    <property type="match status" value="1"/>
</dbReference>
<comment type="cofactor">
    <cofactor evidence="2">
        <name>Mg(2+)</name>
        <dbReference type="ChEBI" id="CHEBI:18420"/>
    </cofactor>
</comment>
<dbReference type="PANTHER" id="PTHR12271:SF40">
    <property type="entry name" value="POLY(A) RNA POLYMERASE GLD2"/>
    <property type="match status" value="1"/>
</dbReference>
<dbReference type="GO" id="GO:0005737">
    <property type="term" value="C:cytoplasm"/>
    <property type="evidence" value="ECO:0007669"/>
    <property type="project" value="UniProtKB-SubCell"/>
</dbReference>
<keyword evidence="7" id="KW-0460">Magnesium</keyword>
<dbReference type="EMBL" id="JAHXZJ010001864">
    <property type="protein sequence ID" value="KAH0548895.1"/>
    <property type="molecule type" value="Genomic_DNA"/>
</dbReference>
<comment type="cofactor">
    <cofactor evidence="1">
        <name>Mn(2+)</name>
        <dbReference type="ChEBI" id="CHEBI:29035"/>
    </cofactor>
</comment>
<keyword evidence="4" id="KW-0963">Cytoplasm</keyword>
<comment type="subcellular location">
    <subcellularLocation>
        <location evidence="3">Cytoplasm</location>
    </subcellularLocation>
</comment>
<dbReference type="GO" id="GO:0046872">
    <property type="term" value="F:metal ion binding"/>
    <property type="evidence" value="ECO:0007669"/>
    <property type="project" value="UniProtKB-KW"/>
</dbReference>
<proteinExistence type="inferred from homology"/>
<feature type="compositionally biased region" description="Basic and acidic residues" evidence="9">
    <location>
        <begin position="28"/>
        <end position="42"/>
    </location>
</feature>
<feature type="domain" description="PAP-associated" evidence="10">
    <location>
        <begin position="405"/>
        <end position="466"/>
    </location>
</feature>
<evidence type="ECO:0000256" key="8">
    <source>
        <dbReference type="ARBA" id="ARBA00038491"/>
    </source>
</evidence>
<dbReference type="AlphaFoldDB" id="A0AAV7I978"/>
<evidence type="ECO:0000256" key="3">
    <source>
        <dbReference type="ARBA" id="ARBA00004496"/>
    </source>
</evidence>
<evidence type="ECO:0000256" key="1">
    <source>
        <dbReference type="ARBA" id="ARBA00001936"/>
    </source>
</evidence>
<keyword evidence="13" id="KW-1185">Reference proteome</keyword>
<dbReference type="Pfam" id="PF22600">
    <property type="entry name" value="MTPAP-like_central"/>
    <property type="match status" value="1"/>
</dbReference>
<sequence>MQRDQSQIKEVNNYGSDSGFSSRSPTPSKHDSQNESSDDRESIASSAEPDIKKFQQTRPSPSSNITFTSQGFINNTNQYYPNQHMNYCLSTSPTISPSATQLHQLNYQGKKRNHTGDRTSAIHKYHQVGKQPDLAMQFASIFPRSFLAPDRYLARSNSIASKTSPSELLRHSKWDKLSQSVWDKFSSHQQSEEMYVRKLMLWKYLLIYIKTIYPRYSLFLVGSTMNGFGACTSDVDICLVVQNTEIILRERALAHLEEVKACLSYCDFIQNLELIHAKVPILKFRDGIQNLEVDLNCNNAVGVRNTHMLHCYSRIDWRVRPLVLVVKLWAQAQDINDAKNMTISSYSLVLMVIHFLQCGVTPAVLPCLQTLYGDKFRDDSDIHTIDINEEMHIPSKLLGELNHQPLGELFYQFFKYYVNFDFIRYAVSVRLAKQIPIEECRFSHSLKNDPHQWKWLCVEEPFDLTNTARSVYDFDTFEHIKQVFKLTCETLEKTHSLESVFKKLKPQEQTTDSTNS</sequence>
<dbReference type="PANTHER" id="PTHR12271">
    <property type="entry name" value="POLY A POLYMERASE CID PAP -RELATED"/>
    <property type="match status" value="1"/>
</dbReference>
<evidence type="ECO:0000256" key="4">
    <source>
        <dbReference type="ARBA" id="ARBA00022490"/>
    </source>
</evidence>
<dbReference type="InterPro" id="IPR054708">
    <property type="entry name" value="MTPAP-like_central"/>
</dbReference>
<keyword evidence="5" id="KW-0808">Transferase</keyword>
<gene>
    <name evidence="12" type="ORF">KQX54_004058</name>
</gene>
<feature type="domain" description="Poly(A) RNA polymerase mitochondrial-like central palm" evidence="11">
    <location>
        <begin position="177"/>
        <end position="314"/>
    </location>
</feature>
<dbReference type="InterPro" id="IPR002058">
    <property type="entry name" value="PAP_assoc"/>
</dbReference>
<dbReference type="Pfam" id="PF03828">
    <property type="entry name" value="PAP_assoc"/>
    <property type="match status" value="1"/>
</dbReference>
<keyword evidence="6" id="KW-0479">Metal-binding</keyword>
<name>A0AAV7I978_COTGL</name>
<dbReference type="GO" id="GO:0031123">
    <property type="term" value="P:RNA 3'-end processing"/>
    <property type="evidence" value="ECO:0007669"/>
    <property type="project" value="TreeGrafter"/>
</dbReference>
<protein>
    <recommendedName>
        <fullName evidence="14">PAP-associated domain-containing protein</fullName>
    </recommendedName>
</protein>
<dbReference type="SUPFAM" id="SSF81301">
    <property type="entry name" value="Nucleotidyltransferase"/>
    <property type="match status" value="1"/>
</dbReference>
<dbReference type="InterPro" id="IPR043519">
    <property type="entry name" value="NT_sf"/>
</dbReference>
<feature type="compositionally biased region" description="Polar residues" evidence="9">
    <location>
        <begin position="8"/>
        <end position="27"/>
    </location>
</feature>
<evidence type="ECO:0000259" key="11">
    <source>
        <dbReference type="Pfam" id="PF22600"/>
    </source>
</evidence>
<dbReference type="Gene3D" id="3.30.460.10">
    <property type="entry name" value="Beta Polymerase, domain 2"/>
    <property type="match status" value="1"/>
</dbReference>
<feature type="compositionally biased region" description="Polar residues" evidence="9">
    <location>
        <begin position="54"/>
        <end position="69"/>
    </location>
</feature>
<dbReference type="SUPFAM" id="SSF81631">
    <property type="entry name" value="PAP/OAS1 substrate-binding domain"/>
    <property type="match status" value="1"/>
</dbReference>
<feature type="region of interest" description="Disordered" evidence="9">
    <location>
        <begin position="1"/>
        <end position="69"/>
    </location>
</feature>
<organism evidence="12 13">
    <name type="scientific">Cotesia glomerata</name>
    <name type="common">Lepidopteran parasitic wasp</name>
    <name type="synonym">Apanteles glomeratus</name>
    <dbReference type="NCBI Taxonomy" id="32391"/>
    <lineage>
        <taxon>Eukaryota</taxon>
        <taxon>Metazoa</taxon>
        <taxon>Ecdysozoa</taxon>
        <taxon>Arthropoda</taxon>
        <taxon>Hexapoda</taxon>
        <taxon>Insecta</taxon>
        <taxon>Pterygota</taxon>
        <taxon>Neoptera</taxon>
        <taxon>Endopterygota</taxon>
        <taxon>Hymenoptera</taxon>
        <taxon>Apocrita</taxon>
        <taxon>Ichneumonoidea</taxon>
        <taxon>Braconidae</taxon>
        <taxon>Microgastrinae</taxon>
        <taxon>Cotesia</taxon>
    </lineage>
</organism>
<evidence type="ECO:0000256" key="7">
    <source>
        <dbReference type="ARBA" id="ARBA00022842"/>
    </source>
</evidence>
<dbReference type="Gene3D" id="1.10.1410.10">
    <property type="match status" value="1"/>
</dbReference>
<dbReference type="GO" id="GO:1990817">
    <property type="term" value="F:poly(A) RNA polymerase activity"/>
    <property type="evidence" value="ECO:0007669"/>
    <property type="project" value="TreeGrafter"/>
</dbReference>
<comment type="similarity">
    <text evidence="8">Belongs to the DNA polymerase type-B-like family. GLD2 subfamily.</text>
</comment>
<evidence type="ECO:0000256" key="5">
    <source>
        <dbReference type="ARBA" id="ARBA00022679"/>
    </source>
</evidence>
<evidence type="ECO:0000313" key="12">
    <source>
        <dbReference type="EMBL" id="KAH0548895.1"/>
    </source>
</evidence>
<evidence type="ECO:0000259" key="10">
    <source>
        <dbReference type="Pfam" id="PF03828"/>
    </source>
</evidence>
<evidence type="ECO:0000256" key="2">
    <source>
        <dbReference type="ARBA" id="ARBA00001946"/>
    </source>
</evidence>
<evidence type="ECO:0000256" key="9">
    <source>
        <dbReference type="SAM" id="MobiDB-lite"/>
    </source>
</evidence>
<reference evidence="12 13" key="1">
    <citation type="journal article" date="2021" name="J. Hered.">
        <title>A chromosome-level genome assembly of the parasitoid wasp, Cotesia glomerata (Hymenoptera: Braconidae).</title>
        <authorList>
            <person name="Pinto B.J."/>
            <person name="Weis J.J."/>
            <person name="Gamble T."/>
            <person name="Ode P.J."/>
            <person name="Paul R."/>
            <person name="Zaspel J.M."/>
        </authorList>
    </citation>
    <scope>NUCLEOTIDE SEQUENCE [LARGE SCALE GENOMIC DNA]</scope>
    <source>
        <strain evidence="12">CgM1</strain>
    </source>
</reference>
<dbReference type="Proteomes" id="UP000826195">
    <property type="component" value="Unassembled WGS sequence"/>
</dbReference>